<keyword evidence="6" id="KW-0808">Transferase</keyword>
<comment type="catalytic activity">
    <reaction evidence="11">
        <text>L-threonyl-[protein] + FAD = FMN-L-threonyl-[protein] + AMP + H(+)</text>
        <dbReference type="Rhea" id="RHEA:36847"/>
        <dbReference type="Rhea" id="RHEA-COMP:11060"/>
        <dbReference type="Rhea" id="RHEA-COMP:11061"/>
        <dbReference type="ChEBI" id="CHEBI:15378"/>
        <dbReference type="ChEBI" id="CHEBI:30013"/>
        <dbReference type="ChEBI" id="CHEBI:57692"/>
        <dbReference type="ChEBI" id="CHEBI:74257"/>
        <dbReference type="ChEBI" id="CHEBI:456215"/>
        <dbReference type="EC" id="2.7.1.180"/>
    </reaction>
</comment>
<evidence type="ECO:0000256" key="5">
    <source>
        <dbReference type="ARBA" id="ARBA00022630"/>
    </source>
</evidence>
<name>A0A1M7Q5A3_9PSED</name>
<dbReference type="GO" id="GO:0046872">
    <property type="term" value="F:metal ion binding"/>
    <property type="evidence" value="ECO:0007669"/>
    <property type="project" value="UniProtKB-KW"/>
</dbReference>
<accession>A0A1M7Q5A3</accession>
<dbReference type="Pfam" id="PF02424">
    <property type="entry name" value="ApbE"/>
    <property type="match status" value="1"/>
</dbReference>
<evidence type="ECO:0000313" key="13">
    <source>
        <dbReference type="Proteomes" id="UP000183983"/>
    </source>
</evidence>
<dbReference type="AlphaFoldDB" id="A0A1M7Q5A3"/>
<keyword evidence="9" id="KW-0460">Magnesium</keyword>
<keyword evidence="7" id="KW-0479">Metal-binding</keyword>
<evidence type="ECO:0000256" key="4">
    <source>
        <dbReference type="ARBA" id="ARBA00016337"/>
    </source>
</evidence>
<dbReference type="SUPFAM" id="SSF143631">
    <property type="entry name" value="ApbE-like"/>
    <property type="match status" value="1"/>
</dbReference>
<sequence>MGAQGCACSQEPGCVARPLSGFLISLGGEMDGYRSSERGAVVVSGCNAILTGREAAGGVAVSLFRFFKPCPTRSRTALLSVFTLRDMSLRWFVKIAGSLGLILCSGCGQERSLQSFGGPTMGNHYSVVYAHEAGQPDGQALHHEVDVILAEVDQQMSLWRSDSELARFNDLPANSCRAMPESILTLVRVGQELSRESNGAFDVTVLPLMELWGYGPDVPDGQAEQTPSRQQLDRTLVAVGYRGLRIDGQRLCKDFALQVDLNSIAAGYAVDRIGQRLEALGVHDYQVQLAGELKTRGRKPDGSAWRVTLEIPRTDRQTVQKVFALGSSSVSTSSDHTRFYGGDRHQGSRTLDALTGMPVDQGLASVTVVHPLAVMADGLSSVLLIMGAECGWNYAQEHQIAAFFVIRADKRFIIRTNASFDRLVTEQPR</sequence>
<evidence type="ECO:0000256" key="8">
    <source>
        <dbReference type="ARBA" id="ARBA00022827"/>
    </source>
</evidence>
<dbReference type="PANTHER" id="PTHR30040">
    <property type="entry name" value="THIAMINE BIOSYNTHESIS LIPOPROTEIN APBE"/>
    <property type="match status" value="1"/>
</dbReference>
<evidence type="ECO:0000256" key="6">
    <source>
        <dbReference type="ARBA" id="ARBA00022679"/>
    </source>
</evidence>
<evidence type="ECO:0000256" key="10">
    <source>
        <dbReference type="ARBA" id="ARBA00031306"/>
    </source>
</evidence>
<keyword evidence="5" id="KW-0285">Flavoprotein</keyword>
<dbReference type="Gene3D" id="3.10.520.10">
    <property type="entry name" value="ApbE-like domains"/>
    <property type="match status" value="1"/>
</dbReference>
<organism evidence="12 13">
    <name type="scientific">Pseudomonas asturiensis</name>
    <dbReference type="NCBI Taxonomy" id="1190415"/>
    <lineage>
        <taxon>Bacteria</taxon>
        <taxon>Pseudomonadati</taxon>
        <taxon>Pseudomonadota</taxon>
        <taxon>Gammaproteobacteria</taxon>
        <taxon>Pseudomonadales</taxon>
        <taxon>Pseudomonadaceae</taxon>
        <taxon>Pseudomonas</taxon>
    </lineage>
</organism>
<comment type="similarity">
    <text evidence="2">Belongs to the ApbE family.</text>
</comment>
<evidence type="ECO:0000256" key="7">
    <source>
        <dbReference type="ARBA" id="ARBA00022723"/>
    </source>
</evidence>
<dbReference type="InterPro" id="IPR024932">
    <property type="entry name" value="ApbE"/>
</dbReference>
<evidence type="ECO:0000256" key="2">
    <source>
        <dbReference type="ARBA" id="ARBA00008282"/>
    </source>
</evidence>
<dbReference type="Proteomes" id="UP000183983">
    <property type="component" value="Unassembled WGS sequence"/>
</dbReference>
<dbReference type="GO" id="GO:0016740">
    <property type="term" value="F:transferase activity"/>
    <property type="evidence" value="ECO:0007669"/>
    <property type="project" value="UniProtKB-KW"/>
</dbReference>
<dbReference type="InterPro" id="IPR003374">
    <property type="entry name" value="ApbE-like_sf"/>
</dbReference>
<keyword evidence="8" id="KW-0274">FAD</keyword>
<protein>
    <recommendedName>
        <fullName evidence="4">FAD:protein FMN transferase</fullName>
        <ecNumber evidence="3">2.7.1.180</ecNumber>
    </recommendedName>
    <alternativeName>
        <fullName evidence="10">Flavin transferase</fullName>
    </alternativeName>
</protein>
<evidence type="ECO:0000256" key="1">
    <source>
        <dbReference type="ARBA" id="ARBA00001946"/>
    </source>
</evidence>
<gene>
    <name evidence="12" type="ORF">SAMN05216593_11843</name>
</gene>
<dbReference type="PANTHER" id="PTHR30040:SF2">
    <property type="entry name" value="FAD:PROTEIN FMN TRANSFERASE"/>
    <property type="match status" value="1"/>
</dbReference>
<evidence type="ECO:0000256" key="9">
    <source>
        <dbReference type="ARBA" id="ARBA00022842"/>
    </source>
</evidence>
<evidence type="ECO:0000256" key="11">
    <source>
        <dbReference type="ARBA" id="ARBA00048540"/>
    </source>
</evidence>
<dbReference type="STRING" id="1190415.SAMN05216593_11843"/>
<comment type="cofactor">
    <cofactor evidence="1">
        <name>Mg(2+)</name>
        <dbReference type="ChEBI" id="CHEBI:18420"/>
    </cofactor>
</comment>
<keyword evidence="12" id="KW-0449">Lipoprotein</keyword>
<dbReference type="EMBL" id="FRDA01000018">
    <property type="protein sequence ID" value="SHN25570.1"/>
    <property type="molecule type" value="Genomic_DNA"/>
</dbReference>
<dbReference type="EC" id="2.7.1.180" evidence="3"/>
<evidence type="ECO:0000313" key="12">
    <source>
        <dbReference type="EMBL" id="SHN25570.1"/>
    </source>
</evidence>
<proteinExistence type="inferred from homology"/>
<reference evidence="12 13" key="1">
    <citation type="submission" date="2016-11" db="EMBL/GenBank/DDBJ databases">
        <authorList>
            <person name="Jaros S."/>
            <person name="Januszkiewicz K."/>
            <person name="Wedrychowicz H."/>
        </authorList>
    </citation>
    <scope>NUCLEOTIDE SEQUENCE [LARGE SCALE GENOMIC DNA]</scope>
    <source>
        <strain evidence="12 13">LMG 26898</strain>
    </source>
</reference>
<evidence type="ECO:0000256" key="3">
    <source>
        <dbReference type="ARBA" id="ARBA00011955"/>
    </source>
</evidence>